<dbReference type="Proteomes" id="UP000789342">
    <property type="component" value="Unassembled WGS sequence"/>
</dbReference>
<keyword evidence="2" id="KW-1185">Reference proteome</keyword>
<dbReference type="OrthoDB" id="18145at2759"/>
<gene>
    <name evidence="1" type="ORF">AMORRO_LOCUS9252</name>
</gene>
<dbReference type="InterPro" id="IPR026164">
    <property type="entry name" value="Int_cplx_su10"/>
</dbReference>
<dbReference type="AlphaFoldDB" id="A0A9N9GXY7"/>
<evidence type="ECO:0000313" key="2">
    <source>
        <dbReference type="Proteomes" id="UP000789342"/>
    </source>
</evidence>
<dbReference type="Pfam" id="PF21045">
    <property type="entry name" value="INT10"/>
    <property type="match status" value="1"/>
</dbReference>
<reference evidence="1" key="1">
    <citation type="submission" date="2021-06" db="EMBL/GenBank/DDBJ databases">
        <authorList>
            <person name="Kallberg Y."/>
            <person name="Tangrot J."/>
            <person name="Rosling A."/>
        </authorList>
    </citation>
    <scope>NUCLEOTIDE SEQUENCE</scope>
    <source>
        <strain evidence="1">CL551</strain>
    </source>
</reference>
<dbReference type="EMBL" id="CAJVPV010008791">
    <property type="protein sequence ID" value="CAG8634707.1"/>
    <property type="molecule type" value="Genomic_DNA"/>
</dbReference>
<protein>
    <submittedName>
        <fullName evidence="1">6916_t:CDS:1</fullName>
    </submittedName>
</protein>
<dbReference type="GO" id="GO:0032039">
    <property type="term" value="C:integrator complex"/>
    <property type="evidence" value="ECO:0007669"/>
    <property type="project" value="InterPro"/>
</dbReference>
<organism evidence="1 2">
    <name type="scientific">Acaulospora morrowiae</name>
    <dbReference type="NCBI Taxonomy" id="94023"/>
    <lineage>
        <taxon>Eukaryota</taxon>
        <taxon>Fungi</taxon>
        <taxon>Fungi incertae sedis</taxon>
        <taxon>Mucoromycota</taxon>
        <taxon>Glomeromycotina</taxon>
        <taxon>Glomeromycetes</taxon>
        <taxon>Diversisporales</taxon>
        <taxon>Acaulosporaceae</taxon>
        <taxon>Acaulospora</taxon>
    </lineage>
</organism>
<comment type="caution">
    <text evidence="1">The sequence shown here is derived from an EMBL/GenBank/DDBJ whole genome shotgun (WGS) entry which is preliminary data.</text>
</comment>
<feature type="non-terminal residue" evidence="1">
    <location>
        <position position="1"/>
    </location>
</feature>
<dbReference type="GO" id="GO:0016180">
    <property type="term" value="P:snRNA processing"/>
    <property type="evidence" value="ECO:0007669"/>
    <property type="project" value="InterPro"/>
</dbReference>
<evidence type="ECO:0000313" key="1">
    <source>
        <dbReference type="EMBL" id="CAG8634707.1"/>
    </source>
</evidence>
<accession>A0A9N9GXY7</accession>
<sequence>MLVFFLKLPFGTQRDILRHSAARHEISGKLMDACQLYVLLLKAYSDTAVQMGVHAAELAIRCEGHNHPISECNIYRKLFVEDILSVILRNKIIVHEKLDIQVYNPQDYLSVPYEISSIQDKYPTNINVIYSQLRSWLEKAQG</sequence>
<name>A0A9N9GXY7_9GLOM</name>
<proteinExistence type="predicted"/>